<feature type="region of interest" description="Disordered" evidence="1">
    <location>
        <begin position="1"/>
        <end position="43"/>
    </location>
</feature>
<organism evidence="2 3">
    <name type="scientific">Aminobacter carboxidus</name>
    <dbReference type="NCBI Taxonomy" id="376165"/>
    <lineage>
        <taxon>Bacteria</taxon>
        <taxon>Pseudomonadati</taxon>
        <taxon>Pseudomonadota</taxon>
        <taxon>Alphaproteobacteria</taxon>
        <taxon>Hyphomicrobiales</taxon>
        <taxon>Phyllobacteriaceae</taxon>
        <taxon>Aminobacter</taxon>
    </lineage>
</organism>
<sequence length="58" mass="6143">MDLQIGSTKGDLPAALRRDGKARGNRIEAAGQQTRDQGAEFGDPDIDLLDAKFGKGSL</sequence>
<evidence type="ECO:0000313" key="3">
    <source>
        <dbReference type="Proteomes" id="UP000532373"/>
    </source>
</evidence>
<gene>
    <name evidence="2" type="ORF">HNQ96_004336</name>
</gene>
<comment type="caution">
    <text evidence="2">The sequence shown here is derived from an EMBL/GenBank/DDBJ whole genome shotgun (WGS) entry which is preliminary data.</text>
</comment>
<evidence type="ECO:0000313" key="2">
    <source>
        <dbReference type="EMBL" id="MBB6468452.1"/>
    </source>
</evidence>
<dbReference type="Proteomes" id="UP000532373">
    <property type="component" value="Unassembled WGS sequence"/>
</dbReference>
<accession>A0A8E1WH59</accession>
<dbReference type="AlphaFoldDB" id="A0A8E1WH59"/>
<proteinExistence type="predicted"/>
<protein>
    <submittedName>
        <fullName evidence="2">Uncharacterized protein</fullName>
    </submittedName>
</protein>
<name>A0A8E1WH59_9HYPH</name>
<feature type="compositionally biased region" description="Basic and acidic residues" evidence="1">
    <location>
        <begin position="16"/>
        <end position="26"/>
    </location>
</feature>
<reference evidence="2 3" key="1">
    <citation type="submission" date="2020-08" db="EMBL/GenBank/DDBJ databases">
        <title>Genomic Encyclopedia of Type Strains, Phase IV (KMG-IV): sequencing the most valuable type-strain genomes for metagenomic binning, comparative biology and taxonomic classification.</title>
        <authorList>
            <person name="Goeker M."/>
        </authorList>
    </citation>
    <scope>NUCLEOTIDE SEQUENCE [LARGE SCALE GENOMIC DNA]</scope>
    <source>
        <strain evidence="2 3">DSM 17454</strain>
    </source>
</reference>
<evidence type="ECO:0000256" key="1">
    <source>
        <dbReference type="SAM" id="MobiDB-lite"/>
    </source>
</evidence>
<dbReference type="EMBL" id="JACHGI010000010">
    <property type="protein sequence ID" value="MBB6468452.1"/>
    <property type="molecule type" value="Genomic_DNA"/>
</dbReference>